<organism evidence="2 3">
    <name type="scientific">Burkholderia lata (strain ATCC 17760 / DSM 23089 / LMG 22485 / NCIMB 9086 / R18194 / 383)</name>
    <dbReference type="NCBI Taxonomy" id="482957"/>
    <lineage>
        <taxon>Bacteria</taxon>
        <taxon>Pseudomonadati</taxon>
        <taxon>Pseudomonadota</taxon>
        <taxon>Betaproteobacteria</taxon>
        <taxon>Burkholderiales</taxon>
        <taxon>Burkholderiaceae</taxon>
        <taxon>Burkholderia</taxon>
        <taxon>Burkholderia cepacia complex</taxon>
    </lineage>
</organism>
<reference evidence="2 3" key="1">
    <citation type="submission" date="2019-09" db="EMBL/GenBank/DDBJ databases">
        <authorList>
            <person name="Depoorter E."/>
        </authorList>
    </citation>
    <scope>NUCLEOTIDE SEQUENCE [LARGE SCALE GENOMIC DNA]</scope>
    <source>
        <strain evidence="2">LMG 6863</strain>
    </source>
</reference>
<feature type="compositionally biased region" description="Polar residues" evidence="1">
    <location>
        <begin position="278"/>
        <end position="287"/>
    </location>
</feature>
<dbReference type="AlphaFoldDB" id="A0A6P2SP18"/>
<proteinExistence type="predicted"/>
<sequence length="287" mass="29822">MPGVREFTASLPIVDADARSNTVLIRDVPARLARDARLVAQLDTLSASIRIDAFGATLGRAQIDALGLRWRDDTQASVSSGTAAPRVAIAPAPDGCAPMRARIAELAAHGDASIDADSSTLTLPDDSADFSRLRQVFVTSGDGDARSLDAQRNGFAMRVTPRETAQAGRYALDVRIVERRADGASSSRETVAGVTISAGECVALALPLAAGHETQQLVLVTPRATSADPVRRPPPASPTAQARRAPAPASAIASLPETAKRATLRAHSSATPPDGLGLSTQTRLLGN</sequence>
<evidence type="ECO:0000313" key="3">
    <source>
        <dbReference type="Proteomes" id="UP000494170"/>
    </source>
</evidence>
<protein>
    <submittedName>
        <fullName evidence="2">Type II/III secretion system family protein</fullName>
    </submittedName>
</protein>
<evidence type="ECO:0000313" key="2">
    <source>
        <dbReference type="EMBL" id="VWC52119.1"/>
    </source>
</evidence>
<gene>
    <name evidence="2" type="ORF">BLA6863_08024</name>
</gene>
<feature type="compositionally biased region" description="Low complexity" evidence="1">
    <location>
        <begin position="238"/>
        <end position="256"/>
    </location>
</feature>
<name>A0A6P2SP18_BURL3</name>
<feature type="region of interest" description="Disordered" evidence="1">
    <location>
        <begin position="222"/>
        <end position="287"/>
    </location>
</feature>
<accession>A0A6P2SP18</accession>
<dbReference type="EMBL" id="CABVPY010000151">
    <property type="protein sequence ID" value="VWC52119.1"/>
    <property type="molecule type" value="Genomic_DNA"/>
</dbReference>
<evidence type="ECO:0000256" key="1">
    <source>
        <dbReference type="SAM" id="MobiDB-lite"/>
    </source>
</evidence>
<dbReference type="Proteomes" id="UP000494170">
    <property type="component" value="Unassembled WGS sequence"/>
</dbReference>